<gene>
    <name evidence="2" type="ORF">NHX12_022169</name>
</gene>
<sequence length="122" mass="14304">MTNYKPTEQTRDMDDDQLQTTETQTERRRTMTNYKPTETQTERRRTMTNYKPTETQTERRRTMTNYQTNRNTDRETTDDDQLQTERYEGYGGISAIDGRVAVAEKKDILPEALHTSASGRPS</sequence>
<proteinExistence type="predicted"/>
<keyword evidence="3" id="KW-1185">Reference proteome</keyword>
<name>A0A9Q0ITT2_9TELE</name>
<accession>A0A9Q0ITT2</accession>
<evidence type="ECO:0000256" key="1">
    <source>
        <dbReference type="SAM" id="MobiDB-lite"/>
    </source>
</evidence>
<organism evidence="2 3">
    <name type="scientific">Muraenolepis orangiensis</name>
    <name type="common">Patagonian moray cod</name>
    <dbReference type="NCBI Taxonomy" id="630683"/>
    <lineage>
        <taxon>Eukaryota</taxon>
        <taxon>Metazoa</taxon>
        <taxon>Chordata</taxon>
        <taxon>Craniata</taxon>
        <taxon>Vertebrata</taxon>
        <taxon>Euteleostomi</taxon>
        <taxon>Actinopterygii</taxon>
        <taxon>Neopterygii</taxon>
        <taxon>Teleostei</taxon>
        <taxon>Neoteleostei</taxon>
        <taxon>Acanthomorphata</taxon>
        <taxon>Zeiogadaria</taxon>
        <taxon>Gadariae</taxon>
        <taxon>Gadiformes</taxon>
        <taxon>Muraenolepidoidei</taxon>
        <taxon>Muraenolepididae</taxon>
        <taxon>Muraenolepis</taxon>
    </lineage>
</organism>
<dbReference type="EMBL" id="JANIIK010000038">
    <property type="protein sequence ID" value="KAJ3610075.1"/>
    <property type="molecule type" value="Genomic_DNA"/>
</dbReference>
<dbReference type="Proteomes" id="UP001148018">
    <property type="component" value="Unassembled WGS sequence"/>
</dbReference>
<dbReference type="AlphaFoldDB" id="A0A9Q0ITT2"/>
<evidence type="ECO:0000313" key="3">
    <source>
        <dbReference type="Proteomes" id="UP001148018"/>
    </source>
</evidence>
<reference evidence="2" key="1">
    <citation type="submission" date="2022-07" db="EMBL/GenBank/DDBJ databases">
        <title>Chromosome-level genome of Muraenolepis orangiensis.</title>
        <authorList>
            <person name="Kim J."/>
        </authorList>
    </citation>
    <scope>NUCLEOTIDE SEQUENCE</scope>
    <source>
        <strain evidence="2">KU_S4_2022</strain>
        <tissue evidence="2">Muscle</tissue>
    </source>
</reference>
<comment type="caution">
    <text evidence="2">The sequence shown here is derived from an EMBL/GenBank/DDBJ whole genome shotgun (WGS) entry which is preliminary data.</text>
</comment>
<evidence type="ECO:0000313" key="2">
    <source>
        <dbReference type="EMBL" id="KAJ3610075.1"/>
    </source>
</evidence>
<feature type="region of interest" description="Disordered" evidence="1">
    <location>
        <begin position="1"/>
        <end position="84"/>
    </location>
</feature>
<protein>
    <submittedName>
        <fullName evidence="2">Uncharacterized protein</fullName>
    </submittedName>
</protein>